<name>S5DMF8_9VIRU</name>
<accession>S5DMF8</accession>
<protein>
    <submittedName>
        <fullName evidence="1">AsIV-cont00007-ORF1</fullName>
    </submittedName>
</protein>
<sequence>MSCGPIREKIIKMNQLVGEINDYESFLEKFKNRENLSELRKAKIARIEKANERKIFELKTIAKDFSFLWRSVRLVLSRYNNDVLYDSCNTEIDPYPLSLFIRFP</sequence>
<organism evidence="1">
    <name type="scientific">Apophua simplicipes ichnovirus</name>
    <dbReference type="NCBI Taxonomy" id="1329648"/>
    <lineage>
        <taxon>Viruses</taxon>
        <taxon>Viruses incertae sedis</taxon>
        <taxon>Polydnaviriformidae</taxon>
        <taxon>Ichnoviriform</taxon>
    </lineage>
</organism>
<reference evidence="1" key="1">
    <citation type="journal article" date="2013" name="J. Gen. Virol.">
        <title>Ultrastructural and genomic characterization of a second banchine polydnavirus confirms the existence of shared features within this ichnovirus lineage.</title>
        <authorList>
            <person name="Djoumad A."/>
            <person name="Stoltz D."/>
            <person name="Beliveau C."/>
            <person name="Boyle B."/>
            <person name="Kuhn L."/>
            <person name="Cusson M."/>
        </authorList>
    </citation>
    <scope>NUCLEOTIDE SEQUENCE</scope>
</reference>
<evidence type="ECO:0000313" key="1">
    <source>
        <dbReference type="EMBL" id="AGQ20114.1"/>
    </source>
</evidence>
<proteinExistence type="predicted"/>
<dbReference type="EMBL" id="KC752213">
    <property type="protein sequence ID" value="AGQ20114.1"/>
    <property type="molecule type" value="Genomic_DNA"/>
</dbReference>